<sequence>MPESDQTRWMGIRPTTDDTDIIPVTVTDDAVNVNIVGGGGGGLMPGAPVHVEWRGLNRPTDTWYTIEGRIQA</sequence>
<organism evidence="1">
    <name type="scientific">marine sediment metagenome</name>
    <dbReference type="NCBI Taxonomy" id="412755"/>
    <lineage>
        <taxon>unclassified sequences</taxon>
        <taxon>metagenomes</taxon>
        <taxon>ecological metagenomes</taxon>
    </lineage>
</organism>
<evidence type="ECO:0000313" key="1">
    <source>
        <dbReference type="EMBL" id="GAI73169.1"/>
    </source>
</evidence>
<dbReference type="EMBL" id="BARW01011370">
    <property type="protein sequence ID" value="GAI73169.1"/>
    <property type="molecule type" value="Genomic_DNA"/>
</dbReference>
<name>X1SZB7_9ZZZZ</name>
<reference evidence="1" key="1">
    <citation type="journal article" date="2014" name="Front. Microbiol.">
        <title>High frequency of phylogenetically diverse reductive dehalogenase-homologous genes in deep subseafloor sedimentary metagenomes.</title>
        <authorList>
            <person name="Kawai M."/>
            <person name="Futagami T."/>
            <person name="Toyoda A."/>
            <person name="Takaki Y."/>
            <person name="Nishi S."/>
            <person name="Hori S."/>
            <person name="Arai W."/>
            <person name="Tsubouchi T."/>
            <person name="Morono Y."/>
            <person name="Uchiyama I."/>
            <person name="Ito T."/>
            <person name="Fujiyama A."/>
            <person name="Inagaki F."/>
            <person name="Takami H."/>
        </authorList>
    </citation>
    <scope>NUCLEOTIDE SEQUENCE</scope>
    <source>
        <strain evidence="1">Expedition CK06-06</strain>
    </source>
</reference>
<comment type="caution">
    <text evidence="1">The sequence shown here is derived from an EMBL/GenBank/DDBJ whole genome shotgun (WGS) entry which is preliminary data.</text>
</comment>
<protein>
    <submittedName>
        <fullName evidence="1">Uncharacterized protein</fullName>
    </submittedName>
</protein>
<feature type="non-terminal residue" evidence="1">
    <location>
        <position position="72"/>
    </location>
</feature>
<accession>X1SZB7</accession>
<gene>
    <name evidence="1" type="ORF">S12H4_21957</name>
</gene>
<proteinExistence type="predicted"/>
<dbReference type="AlphaFoldDB" id="X1SZB7"/>